<evidence type="ECO:0000313" key="4">
    <source>
        <dbReference type="EMBL" id="KFM56725.1"/>
    </source>
</evidence>
<dbReference type="GO" id="GO:0005789">
    <property type="term" value="C:endoplasmic reticulum membrane"/>
    <property type="evidence" value="ECO:0007669"/>
    <property type="project" value="TreeGrafter"/>
</dbReference>
<dbReference type="Proteomes" id="UP000054359">
    <property type="component" value="Unassembled WGS sequence"/>
</dbReference>
<name>A0A087SV36_STEMI</name>
<dbReference type="AlphaFoldDB" id="A0A087SV36"/>
<protein>
    <submittedName>
        <fullName evidence="4">Ribosome-binding protein 1</fullName>
    </submittedName>
</protein>
<accession>A0A087SV36</accession>
<feature type="compositionally biased region" description="Basic residues" evidence="2">
    <location>
        <begin position="64"/>
        <end position="77"/>
    </location>
</feature>
<keyword evidence="3" id="KW-0812">Transmembrane</keyword>
<feature type="transmembrane region" description="Helical" evidence="3">
    <location>
        <begin position="7"/>
        <end position="30"/>
    </location>
</feature>
<feature type="coiled-coil region" evidence="1">
    <location>
        <begin position="544"/>
        <end position="599"/>
    </location>
</feature>
<keyword evidence="3" id="KW-0472">Membrane</keyword>
<dbReference type="STRING" id="407821.A0A087SV36"/>
<organism evidence="4 5">
    <name type="scientific">Stegodyphus mimosarum</name>
    <name type="common">African social velvet spider</name>
    <dbReference type="NCBI Taxonomy" id="407821"/>
    <lineage>
        <taxon>Eukaryota</taxon>
        <taxon>Metazoa</taxon>
        <taxon>Ecdysozoa</taxon>
        <taxon>Arthropoda</taxon>
        <taxon>Chelicerata</taxon>
        <taxon>Arachnida</taxon>
        <taxon>Araneae</taxon>
        <taxon>Araneomorphae</taxon>
        <taxon>Entelegynae</taxon>
        <taxon>Eresoidea</taxon>
        <taxon>Eresidae</taxon>
        <taxon>Stegodyphus</taxon>
    </lineage>
</organism>
<gene>
    <name evidence="4" type="ORF">X975_07767</name>
</gene>
<dbReference type="EMBL" id="KK112097">
    <property type="protein sequence ID" value="KFM56725.1"/>
    <property type="molecule type" value="Genomic_DNA"/>
</dbReference>
<feature type="coiled-coil region" evidence="1">
    <location>
        <begin position="646"/>
        <end position="711"/>
    </location>
</feature>
<dbReference type="PANTHER" id="PTHR18939">
    <property type="entry name" value="RIBOSOME BINDING PROTEIN-1"/>
    <property type="match status" value="1"/>
</dbReference>
<feature type="region of interest" description="Disordered" evidence="2">
    <location>
        <begin position="59"/>
        <end position="153"/>
    </location>
</feature>
<keyword evidence="1" id="KW-0175">Coiled coil</keyword>
<dbReference type="OMA" id="HWRGIVD"/>
<feature type="compositionally biased region" description="Polar residues" evidence="2">
    <location>
        <begin position="947"/>
        <end position="971"/>
    </location>
</feature>
<evidence type="ECO:0000256" key="3">
    <source>
        <dbReference type="SAM" id="Phobius"/>
    </source>
</evidence>
<feature type="coiled-coil region" evidence="1">
    <location>
        <begin position="272"/>
        <end position="516"/>
    </location>
</feature>
<sequence length="988" mass="112600">MAIELLSIGLSTVIGVGVPVAVVILVYLIYTYSIAEKSFEEVIEEQKRRSIEEELQQKLEKSKKEKKFKKTWGKKSKEKVEQEVVPEKVQVQETNEDVSPIEIIEPKETKPVKQKSKSKGNTPSATPPNADKPKKVDAVVPEKAVSEKKKDASLVVKETEKVKTEPKAVEVLKPKVEENVESVSVSNTVQAVPAPTVTAGKKKKKEQVDKDIIPLTTSKLLSLIKESELDTEEIQTLIDILLNKQKDSTGWTKPNDPLAITKKNLLEKEQLLDQELRQNQTMTTKLKDLREEYNQVKVKLSAQEKVNQEKISRQQQDIQALNVRVKQVQEQLAAEKEKHAQIEKQAGEKIEAALKNVEEEKVKLQQKLAKLEAESRTGVTKTEIDALKKSKEDLQKVHNLLVEQHTQLVSTHKNDLKNFKAQINDVETQLNEVKAKNETLLKDIEVLKESKAALELSEQVLKEKLEAEQIRCVDLESQTKQLLTKISELNKLQTEVKELKFENERLTEQLVSTKERVAGDGQEIVHQNGEVNGKPQDEDILKSIEEKDKLLKEKEVLLIQLNEDLNKQKAKISLLSEEIENQKQKNNELREKNWKAMDALTNAEKIAELKIKEIQTYSEQNLLQVQKEYEEKLQNTSNSAQTEELLKRITKAEDEAAKRLTDYNNELEKNKKLESELDRISALNKSSDLRISEMEKSIQELEVEVSETQSKTKACLQRIHPDIVIDSSLPYDTWLEEYTKQASLAVQVAPSNGEETELQNKVQHYEKALAETESIMLNLQKRAASAEAIWQSRLKKKEKELEQVSSERDALAAEKEAMQSTFQQISQLEELQEKLKLLQSTLESAENERSHLEQKYDEVQKNYINLRDQLENKEKQILELQKESSRNDSLKKEIEDLKTKLEKEKKISKDFSSQMVRLNSLVKIGQDALIAEQEMVKKLKSQLEAAQVSTANGTSPTSIQSPVVNSESQPQSKSSAKSKKKMDASAKK</sequence>
<feature type="region of interest" description="Disordered" evidence="2">
    <location>
        <begin position="941"/>
        <end position="988"/>
    </location>
</feature>
<keyword evidence="3" id="KW-1133">Transmembrane helix</keyword>
<dbReference type="InterPro" id="IPR040248">
    <property type="entry name" value="RRBP1"/>
</dbReference>
<evidence type="ECO:0000256" key="2">
    <source>
        <dbReference type="SAM" id="MobiDB-lite"/>
    </source>
</evidence>
<dbReference type="PANTHER" id="PTHR18939:SF4">
    <property type="entry name" value="RIBOSOME-BINDING PROTEIN 1"/>
    <property type="match status" value="1"/>
</dbReference>
<reference evidence="4 5" key="1">
    <citation type="submission" date="2013-11" db="EMBL/GenBank/DDBJ databases">
        <title>Genome sequencing of Stegodyphus mimosarum.</title>
        <authorList>
            <person name="Bechsgaard J."/>
        </authorList>
    </citation>
    <scope>NUCLEOTIDE SEQUENCE [LARGE SCALE GENOMIC DNA]</scope>
</reference>
<evidence type="ECO:0000313" key="5">
    <source>
        <dbReference type="Proteomes" id="UP000054359"/>
    </source>
</evidence>
<dbReference type="OrthoDB" id="6435516at2759"/>
<feature type="non-terminal residue" evidence="4">
    <location>
        <position position="988"/>
    </location>
</feature>
<proteinExistence type="predicted"/>
<keyword evidence="5" id="KW-1185">Reference proteome</keyword>
<feature type="compositionally biased region" description="Basic and acidic residues" evidence="2">
    <location>
        <begin position="144"/>
        <end position="153"/>
    </location>
</feature>
<evidence type="ECO:0000256" key="1">
    <source>
        <dbReference type="SAM" id="Coils"/>
    </source>
</evidence>